<dbReference type="InterPro" id="IPR047233">
    <property type="entry name" value="UAH_cupin"/>
</dbReference>
<dbReference type="AlphaFoldDB" id="A0A4R3LTL4"/>
<keyword evidence="3 5" id="KW-0456">Lyase</keyword>
<gene>
    <name evidence="5" type="ORF">EDC64_11728</name>
</gene>
<accession>A0A4R3LTL4</accession>
<protein>
    <submittedName>
        <fullName evidence="5">Ureidoglycolate lyase</fullName>
    </submittedName>
</protein>
<evidence type="ECO:0000256" key="2">
    <source>
        <dbReference type="ARBA" id="ARBA00022631"/>
    </source>
</evidence>
<organism evidence="5 6">
    <name type="scientific">Aquabacter spiritensis</name>
    <dbReference type="NCBI Taxonomy" id="933073"/>
    <lineage>
        <taxon>Bacteria</taxon>
        <taxon>Pseudomonadati</taxon>
        <taxon>Pseudomonadota</taxon>
        <taxon>Alphaproteobacteria</taxon>
        <taxon>Hyphomicrobiales</taxon>
        <taxon>Xanthobacteraceae</taxon>
        <taxon>Aquabacter</taxon>
    </lineage>
</organism>
<dbReference type="Proteomes" id="UP000294664">
    <property type="component" value="Unassembled WGS sequence"/>
</dbReference>
<dbReference type="GO" id="GO:0000256">
    <property type="term" value="P:allantoin catabolic process"/>
    <property type="evidence" value="ECO:0007669"/>
    <property type="project" value="InterPro"/>
</dbReference>
<evidence type="ECO:0000313" key="5">
    <source>
        <dbReference type="EMBL" id="TCT01677.1"/>
    </source>
</evidence>
<evidence type="ECO:0000256" key="4">
    <source>
        <dbReference type="ARBA" id="ARBA00047684"/>
    </source>
</evidence>
<dbReference type="EMBL" id="SMAI01000017">
    <property type="protein sequence ID" value="TCT01677.1"/>
    <property type="molecule type" value="Genomic_DNA"/>
</dbReference>
<dbReference type="OrthoDB" id="9804602at2"/>
<dbReference type="InterPro" id="IPR007247">
    <property type="entry name" value="Ureidogly_lyase"/>
</dbReference>
<dbReference type="InterPro" id="IPR024060">
    <property type="entry name" value="Ureidoglycolate_lyase_dom_sf"/>
</dbReference>
<dbReference type="Gene3D" id="2.60.120.480">
    <property type="entry name" value="Ureidoglycolate hydrolase"/>
    <property type="match status" value="1"/>
</dbReference>
<dbReference type="PANTHER" id="PTHR21221">
    <property type="entry name" value="UREIDOGLYCOLATE HYDROLASE"/>
    <property type="match status" value="1"/>
</dbReference>
<reference evidence="5 6" key="1">
    <citation type="submission" date="2019-03" db="EMBL/GenBank/DDBJ databases">
        <title>Genomic Encyclopedia of Type Strains, Phase IV (KMG-IV): sequencing the most valuable type-strain genomes for metagenomic binning, comparative biology and taxonomic classification.</title>
        <authorList>
            <person name="Goeker M."/>
        </authorList>
    </citation>
    <scope>NUCLEOTIDE SEQUENCE [LARGE SCALE GENOMIC DNA]</scope>
    <source>
        <strain evidence="5 6">DSM 9035</strain>
    </source>
</reference>
<dbReference type="GO" id="GO:0050385">
    <property type="term" value="F:ureidoglycolate lyase activity"/>
    <property type="evidence" value="ECO:0007669"/>
    <property type="project" value="UniProtKB-EC"/>
</dbReference>
<dbReference type="CDD" id="cd20298">
    <property type="entry name" value="cupin_UAH"/>
    <property type="match status" value="1"/>
</dbReference>
<dbReference type="Pfam" id="PF04115">
    <property type="entry name" value="Ureidogly_lyase"/>
    <property type="match status" value="1"/>
</dbReference>
<dbReference type="GO" id="GO:0004848">
    <property type="term" value="F:ureidoglycolate hydrolase activity"/>
    <property type="evidence" value="ECO:0007669"/>
    <property type="project" value="InterPro"/>
</dbReference>
<keyword evidence="2" id="KW-0659">Purine metabolism</keyword>
<comment type="caution">
    <text evidence="5">The sequence shown here is derived from an EMBL/GenBank/DDBJ whole genome shotgun (WGS) entry which is preliminary data.</text>
</comment>
<name>A0A4R3LTL4_9HYPH</name>
<sequence length="167" mass="17638">MSPIAMSPIVARALTADAFAPFGEVLRLPDQPGRRDYFDGGLANLRPDAAASLSLILAAPVLGRPVPVAQFERHAFSSQSFVPLALCRWLVAVAPHAAGGGPDMTRVAAFVPGAGQGITLRADVWHAPLTVLDAAAPFAIFMWRDGGPRDEEFAEITPFRVAVDAPV</sequence>
<comment type="subunit">
    <text evidence="1">Homodimer.</text>
</comment>
<keyword evidence="6" id="KW-1185">Reference proteome</keyword>
<evidence type="ECO:0000256" key="3">
    <source>
        <dbReference type="ARBA" id="ARBA00023239"/>
    </source>
</evidence>
<comment type="catalytic activity">
    <reaction evidence="4">
        <text>(S)-ureidoglycolate = urea + glyoxylate</text>
        <dbReference type="Rhea" id="RHEA:11304"/>
        <dbReference type="ChEBI" id="CHEBI:16199"/>
        <dbReference type="ChEBI" id="CHEBI:36655"/>
        <dbReference type="ChEBI" id="CHEBI:57296"/>
        <dbReference type="EC" id="4.3.2.3"/>
    </reaction>
</comment>
<dbReference type="PANTHER" id="PTHR21221:SF1">
    <property type="entry name" value="UREIDOGLYCOLATE LYASE"/>
    <property type="match status" value="1"/>
</dbReference>
<proteinExistence type="predicted"/>
<dbReference type="InterPro" id="IPR011051">
    <property type="entry name" value="RmlC_Cupin_sf"/>
</dbReference>
<evidence type="ECO:0000256" key="1">
    <source>
        <dbReference type="ARBA" id="ARBA00011738"/>
    </source>
</evidence>
<evidence type="ECO:0000313" key="6">
    <source>
        <dbReference type="Proteomes" id="UP000294664"/>
    </source>
</evidence>
<dbReference type="GO" id="GO:0006144">
    <property type="term" value="P:purine nucleobase metabolic process"/>
    <property type="evidence" value="ECO:0007669"/>
    <property type="project" value="UniProtKB-KW"/>
</dbReference>
<dbReference type="RefSeq" id="WP_132034936.1">
    <property type="nucleotide sequence ID" value="NZ_SMAI01000017.1"/>
</dbReference>
<dbReference type="SUPFAM" id="SSF51182">
    <property type="entry name" value="RmlC-like cupins"/>
    <property type="match status" value="1"/>
</dbReference>